<reference evidence="1" key="2">
    <citation type="submission" date="2025-08" db="UniProtKB">
        <authorList>
            <consortium name="Ensembl"/>
        </authorList>
    </citation>
    <scope>IDENTIFICATION</scope>
</reference>
<evidence type="ECO:0000313" key="2">
    <source>
        <dbReference type="Proteomes" id="UP000472266"/>
    </source>
</evidence>
<organism evidence="1 2">
    <name type="scientific">Strigops habroptila</name>
    <name type="common">Kakapo</name>
    <dbReference type="NCBI Taxonomy" id="2489341"/>
    <lineage>
        <taxon>Eukaryota</taxon>
        <taxon>Metazoa</taxon>
        <taxon>Chordata</taxon>
        <taxon>Craniata</taxon>
        <taxon>Vertebrata</taxon>
        <taxon>Euteleostomi</taxon>
        <taxon>Archelosauria</taxon>
        <taxon>Archosauria</taxon>
        <taxon>Dinosauria</taxon>
        <taxon>Saurischia</taxon>
        <taxon>Theropoda</taxon>
        <taxon>Coelurosauria</taxon>
        <taxon>Aves</taxon>
        <taxon>Neognathae</taxon>
        <taxon>Neoaves</taxon>
        <taxon>Telluraves</taxon>
        <taxon>Australaves</taxon>
        <taxon>Psittaciformes</taxon>
        <taxon>Psittacidae</taxon>
        <taxon>Strigops</taxon>
    </lineage>
</organism>
<dbReference type="AlphaFoldDB" id="A0A672UDX2"/>
<reference evidence="1" key="3">
    <citation type="submission" date="2025-09" db="UniProtKB">
        <authorList>
            <consortium name="Ensembl"/>
        </authorList>
    </citation>
    <scope>IDENTIFICATION</scope>
</reference>
<keyword evidence="2" id="KW-1185">Reference proteome</keyword>
<proteinExistence type="predicted"/>
<reference evidence="1 2" key="1">
    <citation type="submission" date="2019-11" db="EMBL/GenBank/DDBJ databases">
        <title>Strigops habroptila (kakapo) genome, bStrHab1, primary haplotype, v2.</title>
        <authorList>
            <person name="Jarvis E.D."/>
            <person name="Howard J."/>
            <person name="Rhie A."/>
            <person name="Phillippy A."/>
            <person name="Korlach J."/>
            <person name="Digby A."/>
            <person name="Iorns D."/>
            <person name="Eason D."/>
            <person name="Robertson B."/>
            <person name="Raemaekers T."/>
            <person name="Howe K."/>
            <person name="Lewin H."/>
            <person name="Damas J."/>
            <person name="Hastie A."/>
            <person name="Tracey A."/>
            <person name="Chow W."/>
            <person name="Fedrigo O."/>
        </authorList>
    </citation>
    <scope>NUCLEOTIDE SEQUENCE [LARGE SCALE GENOMIC DNA]</scope>
</reference>
<accession>A0A672UDX2</accession>
<evidence type="ECO:0000313" key="1">
    <source>
        <dbReference type="Ensembl" id="ENSSHBP00005013328.1"/>
    </source>
</evidence>
<dbReference type="Ensembl" id="ENSSHBT00005016030.1">
    <property type="protein sequence ID" value="ENSSHBP00005013328.1"/>
    <property type="gene ID" value="ENSSHBG00005011683.1"/>
</dbReference>
<dbReference type="InParanoid" id="A0A672UDX2"/>
<protein>
    <submittedName>
        <fullName evidence="1">Uncharacterized protein</fullName>
    </submittedName>
</protein>
<sequence>MFCEQDCSDRTRGNGSATVSGLSHQAFPASPLFPFSVFHPDRHDQSAYQNISGSPGCAPILGTSCFLHSLASIGFWSFLLWRGQSTADFLHLIPLPTAA</sequence>
<dbReference type="Proteomes" id="UP000472266">
    <property type="component" value="Chromosome 8"/>
</dbReference>
<name>A0A672UDX2_STRHB</name>